<dbReference type="InterPro" id="IPR036415">
    <property type="entry name" value="Lamin_tail_dom_sf"/>
</dbReference>
<dbReference type="InterPro" id="IPR043744">
    <property type="entry name" value="DUF5689"/>
</dbReference>
<dbReference type="InterPro" id="IPR001322">
    <property type="entry name" value="Lamin_tail_dom"/>
</dbReference>
<accession>A0A1M6ATM4</accession>
<dbReference type="PROSITE" id="PS51841">
    <property type="entry name" value="LTD"/>
    <property type="match status" value="1"/>
</dbReference>
<dbReference type="STRING" id="192903.SAMN04488513_101173"/>
<dbReference type="Pfam" id="PF00932">
    <property type="entry name" value="LTD"/>
    <property type="match status" value="1"/>
</dbReference>
<dbReference type="EMBL" id="FQYU01000001">
    <property type="protein sequence ID" value="SHI39658.1"/>
    <property type="molecule type" value="Genomic_DNA"/>
</dbReference>
<dbReference type="AlphaFoldDB" id="A0A1M6ATM4"/>
<dbReference type="Proteomes" id="UP000184543">
    <property type="component" value="Unassembled WGS sequence"/>
</dbReference>
<dbReference type="SUPFAM" id="SSF74853">
    <property type="entry name" value="Lamin A/C globular tail domain"/>
    <property type="match status" value="1"/>
</dbReference>
<gene>
    <name evidence="3" type="ORF">SAMN04488513_101173</name>
</gene>
<protein>
    <submittedName>
        <fullName evidence="3">Lamin Tail Domain</fullName>
    </submittedName>
</protein>
<evidence type="ECO:0000256" key="1">
    <source>
        <dbReference type="SAM" id="MobiDB-lite"/>
    </source>
</evidence>
<organism evidence="3 4">
    <name type="scientific">Pseudozobellia thermophila</name>
    <dbReference type="NCBI Taxonomy" id="192903"/>
    <lineage>
        <taxon>Bacteria</taxon>
        <taxon>Pseudomonadati</taxon>
        <taxon>Bacteroidota</taxon>
        <taxon>Flavobacteriia</taxon>
        <taxon>Flavobacteriales</taxon>
        <taxon>Flavobacteriaceae</taxon>
        <taxon>Pseudozobellia</taxon>
    </lineage>
</organism>
<proteinExistence type="predicted"/>
<feature type="domain" description="LTD" evidence="2">
    <location>
        <begin position="276"/>
        <end position="393"/>
    </location>
</feature>
<dbReference type="PROSITE" id="PS51257">
    <property type="entry name" value="PROKAR_LIPOPROTEIN"/>
    <property type="match status" value="1"/>
</dbReference>
<feature type="region of interest" description="Disordered" evidence="1">
    <location>
        <begin position="431"/>
        <end position="454"/>
    </location>
</feature>
<evidence type="ECO:0000259" key="2">
    <source>
        <dbReference type="PROSITE" id="PS51841"/>
    </source>
</evidence>
<reference evidence="4" key="1">
    <citation type="submission" date="2016-11" db="EMBL/GenBank/DDBJ databases">
        <authorList>
            <person name="Varghese N."/>
            <person name="Submissions S."/>
        </authorList>
    </citation>
    <scope>NUCLEOTIDE SEQUENCE [LARGE SCALE GENOMIC DNA]</scope>
    <source>
        <strain evidence="4">DSM 19858</strain>
    </source>
</reference>
<evidence type="ECO:0000313" key="3">
    <source>
        <dbReference type="EMBL" id="SHI39658.1"/>
    </source>
</evidence>
<sequence>MGTGLRYGALLGSVLLFLACVKGRDFDKAADNCVDKLTANATFEEVRGLYSGSTVQITEDLVIEGYVISSDKEGNFYGTLYFQDRPSDSSDGFLIEIDLRDSHLFYPVGSKIFIKLRGLYLGQSRNVYKLGATFESFGTVSVGRLPSAAIGKHIFVSCQDPVPIEPTLVFLDALDERYTGTLVQLQNMEVAEEEVGLPFAVAEEETLRTLVDCADREIELVNSGYSDFYSKPLPEGNGLIQGVLIRENDDYRLVVRSIDDISFTGDRCEDVVDEFTSTSVFISELADPDNNASARFVELFNASDQALSLKGWTIRRYTNANTEVGSSIDLTGYTIGGRSTFLISPNPEEFEKVYGFFPDLGARTNSPADSNGDDNLELVDPFGTVIDVFGVVGEDGSGTDHEFEDGRALRRPEVARANPVYTFSEWEIYNDTGGSGTVNEPKSAPDDFTPGLRN</sequence>
<dbReference type="Gene3D" id="2.60.40.1260">
    <property type="entry name" value="Lamin Tail domain"/>
    <property type="match status" value="1"/>
</dbReference>
<keyword evidence="4" id="KW-1185">Reference proteome</keyword>
<evidence type="ECO:0000313" key="4">
    <source>
        <dbReference type="Proteomes" id="UP000184543"/>
    </source>
</evidence>
<dbReference type="Pfam" id="PF18942">
    <property type="entry name" value="DUF5689"/>
    <property type="match status" value="1"/>
</dbReference>
<name>A0A1M6ATM4_9FLAO</name>